<dbReference type="Proteomes" id="UP000001747">
    <property type="component" value="Chromosome"/>
</dbReference>
<name>C3MIZ3_SACI2</name>
<protein>
    <submittedName>
        <fullName evidence="1">Uncharacterized protein</fullName>
    </submittedName>
</protein>
<gene>
    <name evidence="1" type="ordered locus">LS215_2087</name>
</gene>
<evidence type="ECO:0000313" key="2">
    <source>
        <dbReference type="Proteomes" id="UP000001747"/>
    </source>
</evidence>
<sequence length="37" mass="4699">MKVIEFEGRKFIVLESREDFDEFEEMLEEEMRKEERD</sequence>
<dbReference type="EMBL" id="CP001399">
    <property type="protein sequence ID" value="ACP36080.1"/>
    <property type="molecule type" value="Genomic_DNA"/>
</dbReference>
<accession>C3MIZ3</accession>
<dbReference type="KEGG" id="sis:LS215_2087"/>
<proteinExistence type="predicted"/>
<organism evidence="1 2">
    <name type="scientific">Saccharolobus islandicus (strain L.S.2.15 / Lassen #1)</name>
    <name type="common">Sulfolobus islandicus</name>
    <dbReference type="NCBI Taxonomy" id="429572"/>
    <lineage>
        <taxon>Archaea</taxon>
        <taxon>Thermoproteota</taxon>
        <taxon>Thermoprotei</taxon>
        <taxon>Sulfolobales</taxon>
        <taxon>Sulfolobaceae</taxon>
        <taxon>Saccharolobus</taxon>
    </lineage>
</organism>
<reference evidence="1 2" key="1">
    <citation type="journal article" date="2009" name="Proc. Natl. Acad. Sci. U.S.A.">
        <title>Biogeography of the Sulfolobus islandicus pan-genome.</title>
        <authorList>
            <person name="Reno M.L."/>
            <person name="Held N.L."/>
            <person name="Fields C.J."/>
            <person name="Burke P.V."/>
            <person name="Whitaker R.J."/>
        </authorList>
    </citation>
    <scope>NUCLEOTIDE SEQUENCE [LARGE SCALE GENOMIC DNA]</scope>
    <source>
        <strain evidence="2">L.S.2.15 / Lassen #1</strain>
    </source>
</reference>
<dbReference type="AlphaFoldDB" id="C3MIZ3"/>
<evidence type="ECO:0000313" key="1">
    <source>
        <dbReference type="EMBL" id="ACP36080.1"/>
    </source>
</evidence>
<dbReference type="HOGENOM" id="CLU_3362625_0_0_2"/>